<evidence type="ECO:0000313" key="3">
    <source>
        <dbReference type="EMBL" id="SEF60805.1"/>
    </source>
</evidence>
<feature type="domain" description="SusE outer membrane protein" evidence="2">
    <location>
        <begin position="22"/>
        <end position="129"/>
    </location>
</feature>
<organism evidence="3 4">
    <name type="scientific">Halpernia humi</name>
    <dbReference type="NCBI Taxonomy" id="493375"/>
    <lineage>
        <taxon>Bacteria</taxon>
        <taxon>Pseudomonadati</taxon>
        <taxon>Bacteroidota</taxon>
        <taxon>Flavobacteriia</taxon>
        <taxon>Flavobacteriales</taxon>
        <taxon>Weeksellaceae</taxon>
        <taxon>Chryseobacterium group</taxon>
        <taxon>Halpernia</taxon>
    </lineage>
</organism>
<dbReference type="CDD" id="cd12967">
    <property type="entry name" value="CBM_SusE-F_like_u1"/>
    <property type="match status" value="1"/>
</dbReference>
<dbReference type="Gene3D" id="2.60.40.3620">
    <property type="match status" value="2"/>
</dbReference>
<dbReference type="RefSeq" id="WP_103912469.1">
    <property type="nucleotide sequence ID" value="NZ_FNUS01000001.1"/>
</dbReference>
<keyword evidence="4" id="KW-1185">Reference proteome</keyword>
<reference evidence="4" key="1">
    <citation type="submission" date="2016-10" db="EMBL/GenBank/DDBJ databases">
        <authorList>
            <person name="Varghese N."/>
            <person name="Submissions S."/>
        </authorList>
    </citation>
    <scope>NUCLEOTIDE SEQUENCE [LARGE SCALE GENOMIC DNA]</scope>
    <source>
        <strain evidence="4">DSM 21580</strain>
    </source>
</reference>
<dbReference type="Proteomes" id="UP000236738">
    <property type="component" value="Unassembled WGS sequence"/>
</dbReference>
<evidence type="ECO:0000313" key="4">
    <source>
        <dbReference type="Proteomes" id="UP000236738"/>
    </source>
</evidence>
<feature type="signal peptide" evidence="1">
    <location>
        <begin position="1"/>
        <end position="19"/>
    </location>
</feature>
<dbReference type="InterPro" id="IPR025970">
    <property type="entry name" value="SusE"/>
</dbReference>
<evidence type="ECO:0000256" key="1">
    <source>
        <dbReference type="SAM" id="SignalP"/>
    </source>
</evidence>
<sequence length="347" mass="37301">MKNFLKLSFAALISFLLFSCTKNEDMAVLTSTTPSSLTSSKSAIVLSKDNAANEAVAFSWTNPSANTKIAYNNQLQLAVKGTNFANPKNVDLGKDVNKISYNVQDFNAIMLGLGLPLDGSATDVEARVKSTVYSLDGSATELPAPVYSSVLKLTVTPYALVSYLYAPGAYQGWNPPTANTLTSATSNGIYIGYINFTDPNSEFKITPLRNWDNSYGSTGGNNITYNGGDNLKAPNAGTQKLTVDLNAMTYTLAPYSWGIIGSATPNGWNDPDTNMVWNDTTGMWEITIALVAGDIKFRLNDGWDTNFGDDGNNGSLEPGGANIPITDPGTYKISCDFVNQTWTKTKL</sequence>
<feature type="chain" id="PRO_5009284899" evidence="1">
    <location>
        <begin position="20"/>
        <end position="347"/>
    </location>
</feature>
<dbReference type="OrthoDB" id="975117at2"/>
<name>A0A1H5TD93_9FLAO</name>
<dbReference type="EMBL" id="FNUS01000001">
    <property type="protein sequence ID" value="SEF60805.1"/>
    <property type="molecule type" value="Genomic_DNA"/>
</dbReference>
<accession>A0A1H5TD93</accession>
<dbReference type="Pfam" id="PF14292">
    <property type="entry name" value="SusE"/>
    <property type="match status" value="1"/>
</dbReference>
<dbReference type="AlphaFoldDB" id="A0A1H5TD93"/>
<keyword evidence="1" id="KW-0732">Signal</keyword>
<dbReference type="CDD" id="cd12956">
    <property type="entry name" value="CBM_SusE-F_like"/>
    <property type="match status" value="1"/>
</dbReference>
<proteinExistence type="predicted"/>
<protein>
    <submittedName>
        <fullName evidence="3">SusE outer membrane protein</fullName>
    </submittedName>
</protein>
<dbReference type="PROSITE" id="PS51257">
    <property type="entry name" value="PROKAR_LIPOPROTEIN"/>
    <property type="match status" value="1"/>
</dbReference>
<gene>
    <name evidence="3" type="ORF">SAMN05421847_0439</name>
</gene>
<evidence type="ECO:0000259" key="2">
    <source>
        <dbReference type="Pfam" id="PF14292"/>
    </source>
</evidence>